<dbReference type="VEuPathDB" id="FungiDB:PGTG_12930"/>
<dbReference type="AlphaFoldDB" id="E3KQH3"/>
<dbReference type="InParanoid" id="E3KQH3"/>
<dbReference type="Proteomes" id="UP000008783">
    <property type="component" value="Unassembled WGS sequence"/>
</dbReference>
<dbReference type="RefSeq" id="XP_003330967.2">
    <property type="nucleotide sequence ID" value="XM_003330919.2"/>
</dbReference>
<dbReference type="KEGG" id="pgr:PGTG_12930"/>
<dbReference type="GeneID" id="10540647"/>
<organism evidence="2 3">
    <name type="scientific">Puccinia graminis f. sp. tritici (strain CRL 75-36-700-3 / race SCCL)</name>
    <name type="common">Black stem rust fungus</name>
    <dbReference type="NCBI Taxonomy" id="418459"/>
    <lineage>
        <taxon>Eukaryota</taxon>
        <taxon>Fungi</taxon>
        <taxon>Dikarya</taxon>
        <taxon>Basidiomycota</taxon>
        <taxon>Pucciniomycotina</taxon>
        <taxon>Pucciniomycetes</taxon>
        <taxon>Pucciniales</taxon>
        <taxon>Pucciniaceae</taxon>
        <taxon>Puccinia</taxon>
    </lineage>
</organism>
<feature type="region of interest" description="Disordered" evidence="1">
    <location>
        <begin position="77"/>
        <end position="105"/>
    </location>
</feature>
<proteinExistence type="predicted"/>
<evidence type="ECO:0000313" key="2">
    <source>
        <dbReference type="EMBL" id="EFP86548.2"/>
    </source>
</evidence>
<evidence type="ECO:0000256" key="1">
    <source>
        <dbReference type="SAM" id="MobiDB-lite"/>
    </source>
</evidence>
<dbReference type="HOGENOM" id="CLU_1732387_0_0_1"/>
<protein>
    <submittedName>
        <fullName evidence="2">Uncharacterized protein</fullName>
    </submittedName>
</protein>
<reference key="1">
    <citation type="submission" date="2007-01" db="EMBL/GenBank/DDBJ databases">
        <title>The Genome Sequence of Puccinia graminis f. sp. tritici Strain CRL 75-36-700-3.</title>
        <authorList>
            <consortium name="The Broad Institute Genome Sequencing Platform"/>
            <person name="Birren B."/>
            <person name="Lander E."/>
            <person name="Galagan J."/>
            <person name="Nusbaum C."/>
            <person name="Devon K."/>
            <person name="Cuomo C."/>
            <person name="Jaffe D."/>
            <person name="Butler J."/>
            <person name="Alvarez P."/>
            <person name="Gnerre S."/>
            <person name="Grabherr M."/>
            <person name="Mauceli E."/>
            <person name="Brockman W."/>
            <person name="Young S."/>
            <person name="LaButti K."/>
            <person name="Sykes S."/>
            <person name="DeCaprio D."/>
            <person name="Crawford M."/>
            <person name="Koehrsen M."/>
            <person name="Engels R."/>
            <person name="Montgomery P."/>
            <person name="Pearson M."/>
            <person name="Howarth C."/>
            <person name="Larson L."/>
            <person name="White J."/>
            <person name="Zeng Q."/>
            <person name="Kodira C."/>
            <person name="Yandava C."/>
            <person name="Alvarado L."/>
            <person name="O'Leary S."/>
            <person name="Szabo L."/>
            <person name="Dean R."/>
            <person name="Schein J."/>
        </authorList>
    </citation>
    <scope>NUCLEOTIDE SEQUENCE</scope>
    <source>
        <strain>CRL 75-36-700-3</strain>
    </source>
</reference>
<dbReference type="EMBL" id="DS178301">
    <property type="protein sequence ID" value="EFP86548.2"/>
    <property type="molecule type" value="Genomic_DNA"/>
</dbReference>
<name>E3KQH3_PUCGT</name>
<sequence>MRFSFLIDRRRVLPVDEALALNPPTSSTGRDSVLSMSPNHTTIAGRAAHTSWVFYSRPWNRSEEKFVEDSIAKITQDSKGAPGTMPFAHLVPKGDPSASFAADPPEDLKREVSGLEDVKCKASGEFKIRLKVLKPSDPRQPTEQAIILTPS</sequence>
<keyword evidence="3" id="KW-1185">Reference proteome</keyword>
<evidence type="ECO:0000313" key="3">
    <source>
        <dbReference type="Proteomes" id="UP000008783"/>
    </source>
</evidence>
<gene>
    <name evidence="2" type="ORF">PGTG_12930</name>
</gene>
<accession>E3KQH3</accession>
<reference evidence="3" key="2">
    <citation type="journal article" date="2011" name="Proc. Natl. Acad. Sci. U.S.A.">
        <title>Obligate biotrophy features unraveled by the genomic analysis of rust fungi.</title>
        <authorList>
            <person name="Duplessis S."/>
            <person name="Cuomo C.A."/>
            <person name="Lin Y.-C."/>
            <person name="Aerts A."/>
            <person name="Tisserant E."/>
            <person name="Veneault-Fourrey C."/>
            <person name="Joly D.L."/>
            <person name="Hacquard S."/>
            <person name="Amselem J."/>
            <person name="Cantarel B.L."/>
            <person name="Chiu R."/>
            <person name="Coutinho P.M."/>
            <person name="Feau N."/>
            <person name="Field M."/>
            <person name="Frey P."/>
            <person name="Gelhaye E."/>
            <person name="Goldberg J."/>
            <person name="Grabherr M.G."/>
            <person name="Kodira C.D."/>
            <person name="Kohler A."/>
            <person name="Kuees U."/>
            <person name="Lindquist E.A."/>
            <person name="Lucas S.M."/>
            <person name="Mago R."/>
            <person name="Mauceli E."/>
            <person name="Morin E."/>
            <person name="Murat C."/>
            <person name="Pangilinan J.L."/>
            <person name="Park R."/>
            <person name="Pearson M."/>
            <person name="Quesneville H."/>
            <person name="Rouhier N."/>
            <person name="Sakthikumar S."/>
            <person name="Salamov A.A."/>
            <person name="Schmutz J."/>
            <person name="Selles B."/>
            <person name="Shapiro H."/>
            <person name="Tanguay P."/>
            <person name="Tuskan G.A."/>
            <person name="Henrissat B."/>
            <person name="Van de Peer Y."/>
            <person name="Rouze P."/>
            <person name="Ellis J.G."/>
            <person name="Dodds P.N."/>
            <person name="Schein J.E."/>
            <person name="Zhong S."/>
            <person name="Hamelin R.C."/>
            <person name="Grigoriev I.V."/>
            <person name="Szabo L.J."/>
            <person name="Martin F."/>
        </authorList>
    </citation>
    <scope>NUCLEOTIDE SEQUENCE [LARGE SCALE GENOMIC DNA]</scope>
    <source>
        <strain evidence="3">CRL 75-36-700-3 / race SCCL</strain>
    </source>
</reference>